<keyword evidence="3" id="KW-1185">Reference proteome</keyword>
<dbReference type="InterPro" id="IPR012507">
    <property type="entry name" value="YibE_F"/>
</dbReference>
<dbReference type="PANTHER" id="PTHR41771">
    <property type="entry name" value="MEMBRANE PROTEIN-RELATED"/>
    <property type="match status" value="1"/>
</dbReference>
<dbReference type="KEGG" id="hhw:NCTC503_02315"/>
<gene>
    <name evidence="2" type="ORF">NCTC503_02315</name>
</gene>
<feature type="transmembrane region" description="Helical" evidence="1">
    <location>
        <begin position="176"/>
        <end position="196"/>
    </location>
</feature>
<keyword evidence="1" id="KW-1133">Transmembrane helix</keyword>
<evidence type="ECO:0000313" key="3">
    <source>
        <dbReference type="Proteomes" id="UP000308489"/>
    </source>
</evidence>
<evidence type="ECO:0000313" key="2">
    <source>
        <dbReference type="EMBL" id="VTQ94395.1"/>
    </source>
</evidence>
<feature type="transmembrane region" description="Helical" evidence="1">
    <location>
        <begin position="124"/>
        <end position="144"/>
    </location>
</feature>
<keyword evidence="1" id="KW-0812">Transmembrane</keyword>
<reference evidence="2 3" key="1">
    <citation type="submission" date="2019-05" db="EMBL/GenBank/DDBJ databases">
        <authorList>
            <consortium name="Pathogen Informatics"/>
        </authorList>
    </citation>
    <scope>NUCLEOTIDE SEQUENCE [LARGE SCALE GENOMIC DNA]</scope>
    <source>
        <strain evidence="2 3">NCTC503</strain>
    </source>
</reference>
<keyword evidence="1" id="KW-0472">Membrane</keyword>
<feature type="transmembrane region" description="Helical" evidence="1">
    <location>
        <begin position="6"/>
        <end position="29"/>
    </location>
</feature>
<dbReference type="PANTHER" id="PTHR41771:SF1">
    <property type="entry name" value="MEMBRANE PROTEIN"/>
    <property type="match status" value="1"/>
</dbReference>
<dbReference type="AlphaFoldDB" id="A0A4U9RQA0"/>
<proteinExistence type="predicted"/>
<protein>
    <submittedName>
        <fullName evidence="2">YibE/F family protein</fullName>
    </submittedName>
</protein>
<accession>A0A4U9RQA0</accession>
<dbReference type="EMBL" id="LR590481">
    <property type="protein sequence ID" value="VTQ94395.1"/>
    <property type="molecule type" value="Genomic_DNA"/>
</dbReference>
<dbReference type="Pfam" id="PF07907">
    <property type="entry name" value="YibE_F"/>
    <property type="match status" value="1"/>
</dbReference>
<evidence type="ECO:0000256" key="1">
    <source>
        <dbReference type="SAM" id="Phobius"/>
    </source>
</evidence>
<organism evidence="2 3">
    <name type="scientific">Hathewaya histolytica</name>
    <name type="common">Clostridium histolyticum</name>
    <dbReference type="NCBI Taxonomy" id="1498"/>
    <lineage>
        <taxon>Bacteria</taxon>
        <taxon>Bacillati</taxon>
        <taxon>Bacillota</taxon>
        <taxon>Clostridia</taxon>
        <taxon>Eubacteriales</taxon>
        <taxon>Clostridiaceae</taxon>
        <taxon>Hathewaya</taxon>
    </lineage>
</organism>
<name>A0A4U9RQA0_HATHI</name>
<dbReference type="Proteomes" id="UP000308489">
    <property type="component" value="Chromosome 1"/>
</dbReference>
<sequence length="206" mass="23024">MLCKENVSKIFILVLIIVIGFLIFIPTGFEKHKDNIKSIRGKGKIIEVDNSQMRTRGIVKTGTQTVIVEVMNGKFKGEKVEAVNKVMSKLKLDKIFQVGDNTLIVIDYNKDVISNVNVIDHYRINIEGILLLVFVTLIILISGWTGVKAIISFIFTIMVIWKVLIPGFLKGVDPIVLSLVLVTIITFVIIFLVAGFTKKALVVFYG</sequence>